<reference evidence="3" key="1">
    <citation type="submission" date="2016-10" db="EMBL/GenBank/DDBJ databases">
        <authorList>
            <person name="Varghese N."/>
            <person name="Submissions S."/>
        </authorList>
    </citation>
    <scope>NUCLEOTIDE SEQUENCE [LARGE SCALE GENOMIC DNA]</scope>
    <source>
        <strain evidence="3">DSM 11578</strain>
    </source>
</reference>
<dbReference type="OrthoDB" id="7054922at2"/>
<feature type="transmembrane region" description="Helical" evidence="1">
    <location>
        <begin position="77"/>
        <end position="98"/>
    </location>
</feature>
<keyword evidence="1" id="KW-0472">Membrane</keyword>
<feature type="transmembrane region" description="Helical" evidence="1">
    <location>
        <begin position="148"/>
        <end position="175"/>
    </location>
</feature>
<dbReference type="InterPro" id="IPR049458">
    <property type="entry name" value="EpsG-like"/>
</dbReference>
<dbReference type="Proteomes" id="UP000198924">
    <property type="component" value="Unassembled WGS sequence"/>
</dbReference>
<feature type="transmembrane region" description="Helical" evidence="1">
    <location>
        <begin position="182"/>
        <end position="211"/>
    </location>
</feature>
<dbReference type="AlphaFoldDB" id="A0A1I3YNF5"/>
<keyword evidence="1" id="KW-0812">Transmembrane</keyword>
<proteinExistence type="predicted"/>
<feature type="transmembrane region" description="Helical" evidence="1">
    <location>
        <begin position="231"/>
        <end position="251"/>
    </location>
</feature>
<keyword evidence="3" id="KW-1185">Reference proteome</keyword>
<dbReference type="Pfam" id="PF14897">
    <property type="entry name" value="EpsG"/>
    <property type="match status" value="1"/>
</dbReference>
<feature type="transmembrane region" description="Helical" evidence="1">
    <location>
        <begin position="288"/>
        <end position="305"/>
    </location>
</feature>
<protein>
    <submittedName>
        <fullName evidence="2">EpsG family protein</fullName>
    </submittedName>
</protein>
<evidence type="ECO:0000256" key="1">
    <source>
        <dbReference type="SAM" id="Phobius"/>
    </source>
</evidence>
<accession>A0A1I3YNF5</accession>
<evidence type="ECO:0000313" key="3">
    <source>
        <dbReference type="Proteomes" id="UP000198924"/>
    </source>
</evidence>
<dbReference type="EMBL" id="FOSH01000008">
    <property type="protein sequence ID" value="SFK33305.1"/>
    <property type="molecule type" value="Genomic_DNA"/>
</dbReference>
<keyword evidence="1" id="KW-1133">Transmembrane helix</keyword>
<feature type="transmembrane region" description="Helical" evidence="1">
    <location>
        <begin position="263"/>
        <end position="282"/>
    </location>
</feature>
<dbReference type="STRING" id="45496.SAMN04488079_108146"/>
<gene>
    <name evidence="2" type="ORF">SAMN04488079_108146</name>
</gene>
<feature type="transmembrane region" description="Helical" evidence="1">
    <location>
        <begin position="12"/>
        <end position="31"/>
    </location>
</feature>
<feature type="transmembrane region" description="Helical" evidence="1">
    <location>
        <begin position="312"/>
        <end position="333"/>
    </location>
</feature>
<organism evidence="2 3">
    <name type="scientific">Methylophaga sulfidovorans</name>
    <dbReference type="NCBI Taxonomy" id="45496"/>
    <lineage>
        <taxon>Bacteria</taxon>
        <taxon>Pseudomonadati</taxon>
        <taxon>Pseudomonadota</taxon>
        <taxon>Gammaproteobacteria</taxon>
        <taxon>Thiotrichales</taxon>
        <taxon>Piscirickettsiaceae</taxon>
        <taxon>Methylophaga</taxon>
    </lineage>
</organism>
<evidence type="ECO:0000313" key="2">
    <source>
        <dbReference type="EMBL" id="SFK33305.1"/>
    </source>
</evidence>
<sequence>MEFIKFQLKRNQVLTNTIYLTLGLIAFLLMISASKDWKDYKWLFLFIEEKSWMDLILSFSLTHEVVYFWSSKFWGELIGFKSFILLTTSALLTLKLNFYQKMSDRAWLTIFFYCCFYLFLLEGTVLRVAYATALVIMAIYTLYDKKPVLSFCLILLSSQIHFTCLVFLIIFPIFYSKHFFTALVIVFVLSPLFIFFNISLFQIIELLSAYINQKYLFYADPTIVSEQNRTGLFFYFLAIFYALNLFVVYTLRNSIFSDPKKRVLVGTGLMGIIFMSTMYTHVAPATRLAELMMITLPLYLTSVFLEWQKNKYYWVCYLIITFAVLYALARFVYLYPSLIPFLK</sequence>
<name>A0A1I3YNF5_9GAMM</name>
<dbReference type="RefSeq" id="WP_091713560.1">
    <property type="nucleotide sequence ID" value="NZ_FOSH01000008.1"/>
</dbReference>
<feature type="transmembrane region" description="Helical" evidence="1">
    <location>
        <begin position="110"/>
        <end position="142"/>
    </location>
</feature>